<organism evidence="1 2">
    <name type="scientific">Elysia crispata</name>
    <name type="common">lettuce slug</name>
    <dbReference type="NCBI Taxonomy" id="231223"/>
    <lineage>
        <taxon>Eukaryota</taxon>
        <taxon>Metazoa</taxon>
        <taxon>Spiralia</taxon>
        <taxon>Lophotrochozoa</taxon>
        <taxon>Mollusca</taxon>
        <taxon>Gastropoda</taxon>
        <taxon>Heterobranchia</taxon>
        <taxon>Euthyneura</taxon>
        <taxon>Panpulmonata</taxon>
        <taxon>Sacoglossa</taxon>
        <taxon>Placobranchoidea</taxon>
        <taxon>Plakobranchidae</taxon>
        <taxon>Elysia</taxon>
    </lineage>
</organism>
<name>A0AAE1CJG9_9GAST</name>
<dbReference type="AlphaFoldDB" id="A0AAE1CJG9"/>
<sequence length="230" mass="25898">MAESERKECLSPVRSSPFLTQMVSPTHFLLWMDIDPEVTRRSQTYRMNCRVLLCPCALSSPGRVREGFYCVNIPAGVSFSPLLFSANTGNSWPSGPRRGSAVARQAPGIPNNNNTASWRGWSHTIALSSQLAPGLRSRQGTFKSHETLPAPKSDQSWVQDSFPSVWRVWRRASRKLAWSNYRLRISCPSLDTHSLLPADAPFVPFHAPVDVRGDSRFSNKRIFPEKRELD</sequence>
<gene>
    <name evidence="1" type="ORF">RRG08_033532</name>
</gene>
<evidence type="ECO:0000313" key="1">
    <source>
        <dbReference type="EMBL" id="KAK3700254.1"/>
    </source>
</evidence>
<dbReference type="EMBL" id="JAWDGP010007919">
    <property type="protein sequence ID" value="KAK3700254.1"/>
    <property type="molecule type" value="Genomic_DNA"/>
</dbReference>
<keyword evidence="2" id="KW-1185">Reference proteome</keyword>
<protein>
    <submittedName>
        <fullName evidence="1">Uncharacterized protein</fullName>
    </submittedName>
</protein>
<dbReference type="Proteomes" id="UP001283361">
    <property type="component" value="Unassembled WGS sequence"/>
</dbReference>
<accession>A0AAE1CJG9</accession>
<proteinExistence type="predicted"/>
<comment type="caution">
    <text evidence="1">The sequence shown here is derived from an EMBL/GenBank/DDBJ whole genome shotgun (WGS) entry which is preliminary data.</text>
</comment>
<evidence type="ECO:0000313" key="2">
    <source>
        <dbReference type="Proteomes" id="UP001283361"/>
    </source>
</evidence>
<reference evidence="1" key="1">
    <citation type="journal article" date="2023" name="G3 (Bethesda)">
        <title>A reference genome for the long-term kleptoplast-retaining sea slug Elysia crispata morphotype clarki.</title>
        <authorList>
            <person name="Eastman K.E."/>
            <person name="Pendleton A.L."/>
            <person name="Shaikh M.A."/>
            <person name="Suttiyut T."/>
            <person name="Ogas R."/>
            <person name="Tomko P."/>
            <person name="Gavelis G."/>
            <person name="Widhalm J.R."/>
            <person name="Wisecaver J.H."/>
        </authorList>
    </citation>
    <scope>NUCLEOTIDE SEQUENCE</scope>
    <source>
        <strain evidence="1">ECLA1</strain>
    </source>
</reference>